<dbReference type="PANTHER" id="PTHR15048:SF0">
    <property type="entry name" value="STARCH-BINDING DOMAIN-CONTAINING PROTEIN 1"/>
    <property type="match status" value="1"/>
</dbReference>
<feature type="compositionally biased region" description="Low complexity" evidence="2">
    <location>
        <begin position="16"/>
        <end position="29"/>
    </location>
</feature>
<feature type="coiled-coil region" evidence="1">
    <location>
        <begin position="273"/>
        <end position="353"/>
    </location>
</feature>
<dbReference type="Proteomes" id="UP000316726">
    <property type="component" value="Chromosome 4"/>
</dbReference>
<dbReference type="EMBL" id="CP031037">
    <property type="protein sequence ID" value="QDZ20280.1"/>
    <property type="molecule type" value="Genomic_DNA"/>
</dbReference>
<evidence type="ECO:0000256" key="1">
    <source>
        <dbReference type="SAM" id="Coils"/>
    </source>
</evidence>
<dbReference type="STRING" id="1764295.A0A5B8MLV3"/>
<name>A0A5B8MLV3_9CHLO</name>
<dbReference type="SUPFAM" id="SSF49452">
    <property type="entry name" value="Starch-binding domain-like"/>
    <property type="match status" value="1"/>
</dbReference>
<dbReference type="PROSITE" id="PS51166">
    <property type="entry name" value="CBM20"/>
    <property type="match status" value="1"/>
</dbReference>
<evidence type="ECO:0000256" key="2">
    <source>
        <dbReference type="SAM" id="MobiDB-lite"/>
    </source>
</evidence>
<dbReference type="Gene3D" id="2.60.40.10">
    <property type="entry name" value="Immunoglobulins"/>
    <property type="match status" value="1"/>
</dbReference>
<dbReference type="PANTHER" id="PTHR15048">
    <property type="entry name" value="STARCH-BINDING DOMAIN-CONTAINING PROTEIN 1"/>
    <property type="match status" value="1"/>
</dbReference>
<dbReference type="OrthoDB" id="550577at2759"/>
<proteinExistence type="predicted"/>
<dbReference type="InterPro" id="IPR013784">
    <property type="entry name" value="Carb-bd-like_fold"/>
</dbReference>
<dbReference type="CDD" id="cd05467">
    <property type="entry name" value="CBM20"/>
    <property type="match status" value="1"/>
</dbReference>
<dbReference type="InterPro" id="IPR013783">
    <property type="entry name" value="Ig-like_fold"/>
</dbReference>
<reference evidence="5 6" key="1">
    <citation type="submission" date="2018-07" db="EMBL/GenBank/DDBJ databases">
        <title>The complete nuclear genome of the prasinophyte Chloropicon primus (CCMP1205).</title>
        <authorList>
            <person name="Pombert J.-F."/>
            <person name="Otis C."/>
            <person name="Turmel M."/>
            <person name="Lemieux C."/>
        </authorList>
    </citation>
    <scope>NUCLEOTIDE SEQUENCE [LARGE SCALE GENOMIC DNA]</scope>
    <source>
        <strain evidence="5 6">CCMP1205</strain>
    </source>
</reference>
<dbReference type="Pfam" id="PF00686">
    <property type="entry name" value="CBM_20"/>
    <property type="match status" value="1"/>
</dbReference>
<dbReference type="GO" id="GO:0016020">
    <property type="term" value="C:membrane"/>
    <property type="evidence" value="ECO:0007669"/>
    <property type="project" value="TreeGrafter"/>
</dbReference>
<dbReference type="GO" id="GO:2001070">
    <property type="term" value="F:starch binding"/>
    <property type="evidence" value="ECO:0007669"/>
    <property type="project" value="InterPro"/>
</dbReference>
<dbReference type="EMBL" id="HBHL01013235">
    <property type="protein sequence ID" value="CAD9719834.1"/>
    <property type="molecule type" value="Transcribed_RNA"/>
</dbReference>
<protein>
    <submittedName>
        <fullName evidence="5">Starch-binding protein</fullName>
    </submittedName>
</protein>
<feature type="domain" description="CBM20" evidence="3">
    <location>
        <begin position="131"/>
        <end position="245"/>
    </location>
</feature>
<evidence type="ECO:0000259" key="3">
    <source>
        <dbReference type="PROSITE" id="PS51166"/>
    </source>
</evidence>
<dbReference type="FunFam" id="2.60.40.10:FF:000552">
    <property type="entry name" value="Related to glucoamylase"/>
    <property type="match status" value="1"/>
</dbReference>
<organism evidence="5 6">
    <name type="scientific">Chloropicon primus</name>
    <dbReference type="NCBI Taxonomy" id="1764295"/>
    <lineage>
        <taxon>Eukaryota</taxon>
        <taxon>Viridiplantae</taxon>
        <taxon>Chlorophyta</taxon>
        <taxon>Chloropicophyceae</taxon>
        <taxon>Chloropicales</taxon>
        <taxon>Chloropicaceae</taxon>
        <taxon>Chloropicon</taxon>
    </lineage>
</organism>
<dbReference type="SMART" id="SM01065">
    <property type="entry name" value="CBM_2"/>
    <property type="match status" value="1"/>
</dbReference>
<dbReference type="InterPro" id="IPR002044">
    <property type="entry name" value="CBM20"/>
</dbReference>
<keyword evidence="6" id="KW-1185">Reference proteome</keyword>
<dbReference type="AlphaFoldDB" id="A0A5B8MLV3"/>
<gene>
    <name evidence="5" type="ORF">A3770_04p27980</name>
    <name evidence="4" type="ORF">CPRI1469_LOCUS8700</name>
</gene>
<accession>A0A5B8MLV3</accession>
<sequence length="360" mass="39486">MSSGLARSWRGRGGARRSVQAPVVVAVSSSRRKALRCKARAEAEEQEGNEGPASAFQRAMKVAMSRGEANNRNGSVGTGRSSEASSSASRRRQAPSLPKAMGGGGHERKRSSAKMALSRLRSEGGGLSLFQARKKSAKVKFQVQYRTEMGQTVRVVGSSPELGAWDVAKAPQLKWQSSDGLWACDVSLPCGQIYEYKYVVCNGDGVALQWQQGNNALLAVGIRDALAIASSGGEVSLEVLDRWSGPEGSTVLIKKGDQVVKETTREHRLTSWIRDVEDQLEQGSVQVKELQLELASAKQELMQTRQEVVQAKEESQKLKEIALQSNEKYLVALKEKEKALRQKELVLRQLQLDRFDDDES</sequence>
<feature type="region of interest" description="Disordered" evidence="2">
    <location>
        <begin position="1"/>
        <end position="115"/>
    </location>
</feature>
<feature type="compositionally biased region" description="Polar residues" evidence="2">
    <location>
        <begin position="68"/>
        <end position="79"/>
    </location>
</feature>
<keyword evidence="1" id="KW-0175">Coiled coil</keyword>
<reference evidence="4" key="2">
    <citation type="submission" date="2021-01" db="EMBL/GenBank/DDBJ databases">
        <authorList>
            <person name="Corre E."/>
            <person name="Pelletier E."/>
            <person name="Niang G."/>
            <person name="Scheremetjew M."/>
            <person name="Finn R."/>
            <person name="Kale V."/>
            <person name="Holt S."/>
            <person name="Cochrane G."/>
            <person name="Meng A."/>
            <person name="Brown T."/>
            <person name="Cohen L."/>
        </authorList>
    </citation>
    <scope>NUCLEOTIDE SEQUENCE</scope>
    <source>
        <strain evidence="4">CCMP1205</strain>
    </source>
</reference>
<evidence type="ECO:0000313" key="6">
    <source>
        <dbReference type="Proteomes" id="UP000316726"/>
    </source>
</evidence>
<evidence type="ECO:0000313" key="4">
    <source>
        <dbReference type="EMBL" id="CAD9719834.1"/>
    </source>
</evidence>
<evidence type="ECO:0000313" key="5">
    <source>
        <dbReference type="EMBL" id="QDZ20280.1"/>
    </source>
</evidence>